<evidence type="ECO:0000313" key="1">
    <source>
        <dbReference type="EMBL" id="HHE04790.1"/>
    </source>
</evidence>
<sequence length="149" mass="17344">MMMNREKISILEKSFAVRGFKYYFLGLSEKCEECEYKSVCSNLKKGALYEVIEPKDKKTRCLLVDDETEVVLARVMEVPILVAVPQKKSFGTVFEYTPPECDPSCEYYSYCVKPPVLNHKKLRIVDRIKNFSCPKTKEKFTLVKAYIEE</sequence>
<dbReference type="Proteomes" id="UP000886110">
    <property type="component" value="Unassembled WGS sequence"/>
</dbReference>
<dbReference type="PANTHER" id="PTHR40699">
    <property type="entry name" value="UPF0179 PROTEIN MJ1627"/>
    <property type="match status" value="1"/>
</dbReference>
<reference evidence="1" key="1">
    <citation type="journal article" date="2020" name="mSystems">
        <title>Genome- and Community-Level Interaction Insights into Carbon Utilization and Element Cycling Functions of Hydrothermarchaeota in Hydrothermal Sediment.</title>
        <authorList>
            <person name="Zhou Z."/>
            <person name="Liu Y."/>
            <person name="Xu W."/>
            <person name="Pan J."/>
            <person name="Luo Z.H."/>
            <person name="Li M."/>
        </authorList>
    </citation>
    <scope>NUCLEOTIDE SEQUENCE [LARGE SCALE GENOMIC DNA]</scope>
    <source>
        <strain evidence="1">HyVt-74</strain>
    </source>
</reference>
<organism evidence="1">
    <name type="scientific">candidate division WOR-3 bacterium</name>
    <dbReference type="NCBI Taxonomy" id="2052148"/>
    <lineage>
        <taxon>Bacteria</taxon>
        <taxon>Bacteria division WOR-3</taxon>
    </lineage>
</organism>
<protein>
    <submittedName>
        <fullName evidence="1">Uncharacterized protein</fullName>
    </submittedName>
</protein>
<dbReference type="InterPro" id="IPR005369">
    <property type="entry name" value="UPF0179"/>
</dbReference>
<name>A0A7C5HBL5_UNCW3</name>
<gene>
    <name evidence="1" type="ORF">ENL19_01850</name>
</gene>
<dbReference type="Pfam" id="PF03684">
    <property type="entry name" value="UPF0179"/>
    <property type="match status" value="1"/>
</dbReference>
<dbReference type="EMBL" id="DRTB01000136">
    <property type="protein sequence ID" value="HHE04790.1"/>
    <property type="molecule type" value="Genomic_DNA"/>
</dbReference>
<dbReference type="AlphaFoldDB" id="A0A7C5HBL5"/>
<comment type="caution">
    <text evidence="1">The sequence shown here is derived from an EMBL/GenBank/DDBJ whole genome shotgun (WGS) entry which is preliminary data.</text>
</comment>
<proteinExistence type="predicted"/>
<accession>A0A7C5HBL5</accession>
<dbReference type="PANTHER" id="PTHR40699:SF1">
    <property type="entry name" value="UPF0179 PROTEIN MJ1627"/>
    <property type="match status" value="1"/>
</dbReference>